<dbReference type="OrthoDB" id="954374at2"/>
<organism evidence="2 3">
    <name type="scientific">Dyadobacter jiangsuensis</name>
    <dbReference type="NCBI Taxonomy" id="1591085"/>
    <lineage>
        <taxon>Bacteria</taxon>
        <taxon>Pseudomonadati</taxon>
        <taxon>Bacteroidota</taxon>
        <taxon>Cytophagia</taxon>
        <taxon>Cytophagales</taxon>
        <taxon>Spirosomataceae</taxon>
        <taxon>Dyadobacter</taxon>
    </lineage>
</organism>
<dbReference type="EMBL" id="PYAS01000003">
    <property type="protein sequence ID" value="PSL31324.1"/>
    <property type="molecule type" value="Genomic_DNA"/>
</dbReference>
<evidence type="ECO:0000259" key="1">
    <source>
        <dbReference type="Pfam" id="PF14534"/>
    </source>
</evidence>
<accession>A0A2P8GBH5</accession>
<sequence length="129" mass="14905">MNSDNDRQQIEKLRLIVQEAENTGNLEMMTAILADDITVIAPGSPVINTKAGGVDFLRSWFDAFYIEISYESQDIEIREDLAYEWAIYQQTTTDKQTGEKASETGRMLWIYKKYNGTWLQHFIIWNTAA</sequence>
<dbReference type="RefSeq" id="WP_106594672.1">
    <property type="nucleotide sequence ID" value="NZ_PYAS01000003.1"/>
</dbReference>
<comment type="caution">
    <text evidence="2">The sequence shown here is derived from an EMBL/GenBank/DDBJ whole genome shotgun (WGS) entry which is preliminary data.</text>
</comment>
<gene>
    <name evidence="2" type="ORF">CLV60_103190</name>
</gene>
<dbReference type="Proteomes" id="UP000241964">
    <property type="component" value="Unassembled WGS sequence"/>
</dbReference>
<evidence type="ECO:0000313" key="3">
    <source>
        <dbReference type="Proteomes" id="UP000241964"/>
    </source>
</evidence>
<proteinExistence type="predicted"/>
<protein>
    <submittedName>
        <fullName evidence="2">Uncharacterized protein (TIGR02246 family)</fullName>
    </submittedName>
</protein>
<dbReference type="Pfam" id="PF14534">
    <property type="entry name" value="DUF4440"/>
    <property type="match status" value="1"/>
</dbReference>
<reference evidence="2 3" key="1">
    <citation type="submission" date="2018-03" db="EMBL/GenBank/DDBJ databases">
        <title>Genomic Encyclopedia of Archaeal and Bacterial Type Strains, Phase II (KMG-II): from individual species to whole genera.</title>
        <authorList>
            <person name="Goeker M."/>
        </authorList>
    </citation>
    <scope>NUCLEOTIDE SEQUENCE [LARGE SCALE GENOMIC DNA]</scope>
    <source>
        <strain evidence="2 3">DSM 29057</strain>
    </source>
</reference>
<dbReference type="InterPro" id="IPR027843">
    <property type="entry name" value="DUF4440"/>
</dbReference>
<dbReference type="AlphaFoldDB" id="A0A2P8GBH5"/>
<evidence type="ECO:0000313" key="2">
    <source>
        <dbReference type="EMBL" id="PSL31324.1"/>
    </source>
</evidence>
<feature type="domain" description="DUF4440" evidence="1">
    <location>
        <begin position="10"/>
        <end position="119"/>
    </location>
</feature>
<keyword evidence="3" id="KW-1185">Reference proteome</keyword>
<dbReference type="SUPFAM" id="SSF54427">
    <property type="entry name" value="NTF2-like"/>
    <property type="match status" value="1"/>
</dbReference>
<name>A0A2P8GBH5_9BACT</name>
<dbReference type="Gene3D" id="3.10.450.50">
    <property type="match status" value="1"/>
</dbReference>
<dbReference type="InterPro" id="IPR032710">
    <property type="entry name" value="NTF2-like_dom_sf"/>
</dbReference>